<proteinExistence type="predicted"/>
<keyword evidence="1" id="KW-0812">Transmembrane</keyword>
<keyword evidence="3" id="KW-1185">Reference proteome</keyword>
<protein>
    <submittedName>
        <fullName evidence="2">Uncharacterized protein</fullName>
    </submittedName>
</protein>
<dbReference type="RefSeq" id="WP_052087224.1">
    <property type="nucleotide sequence ID" value="NZ_JRPC02000003.1"/>
</dbReference>
<keyword evidence="1" id="KW-1133">Transmembrane helix</keyword>
<evidence type="ECO:0000256" key="1">
    <source>
        <dbReference type="SAM" id="Phobius"/>
    </source>
</evidence>
<feature type="transmembrane region" description="Helical" evidence="1">
    <location>
        <begin position="12"/>
        <end position="41"/>
    </location>
</feature>
<dbReference type="Proteomes" id="UP000029920">
    <property type="component" value="Unassembled WGS sequence"/>
</dbReference>
<evidence type="ECO:0000313" key="3">
    <source>
        <dbReference type="Proteomes" id="UP000029920"/>
    </source>
</evidence>
<keyword evidence="1" id="KW-0472">Membrane</keyword>
<organism evidence="2 3">
    <name type="scientific">Helicobacter apodemus</name>
    <dbReference type="NCBI Taxonomy" id="135569"/>
    <lineage>
        <taxon>Bacteria</taxon>
        <taxon>Pseudomonadati</taxon>
        <taxon>Campylobacterota</taxon>
        <taxon>Epsilonproteobacteria</taxon>
        <taxon>Campylobacterales</taxon>
        <taxon>Helicobacteraceae</taxon>
        <taxon>Helicobacter</taxon>
    </lineage>
</organism>
<comment type="caution">
    <text evidence="2">The sequence shown here is derived from an EMBL/GenBank/DDBJ whole genome shotgun (WGS) entry which is preliminary data.</text>
</comment>
<feature type="transmembrane region" description="Helical" evidence="1">
    <location>
        <begin position="47"/>
        <end position="73"/>
    </location>
</feature>
<gene>
    <name evidence="2" type="ORF">LS72_001445</name>
</gene>
<accession>A0A4U8UFI7</accession>
<reference evidence="2 3" key="1">
    <citation type="journal article" date="2014" name="Genome Announc.">
        <title>Draft genome sequences of eight enterohepatic helicobacter species isolated from both laboratory and wild rodents.</title>
        <authorList>
            <person name="Sheh A."/>
            <person name="Shen Z."/>
            <person name="Fox J.G."/>
        </authorList>
    </citation>
    <scope>NUCLEOTIDE SEQUENCE [LARGE SCALE GENOMIC DNA]</scope>
    <source>
        <strain evidence="2 3">MIT-03-7007</strain>
    </source>
</reference>
<name>A0A4U8UFI7_9HELI</name>
<dbReference type="EMBL" id="JRPC02000003">
    <property type="protein sequence ID" value="TLE16783.1"/>
    <property type="molecule type" value="Genomic_DNA"/>
</dbReference>
<dbReference type="AlphaFoldDB" id="A0A4U8UFI7"/>
<evidence type="ECO:0000313" key="2">
    <source>
        <dbReference type="EMBL" id="TLE16783.1"/>
    </source>
</evidence>
<sequence length="83" mass="9192">MELPIFLGLNIWASAFFTALNNGVISAFIAFLCTFVFQVLYMLVLPLILGVYGIFGAVIVAEILSFLAVLYFLAAQRTRYGYA</sequence>